<evidence type="ECO:0008006" key="3">
    <source>
        <dbReference type="Google" id="ProtNLM"/>
    </source>
</evidence>
<dbReference type="Proteomes" id="UP000027219">
    <property type="component" value="Unassembled WGS sequence"/>
</dbReference>
<dbReference type="OrthoDB" id="5908298at2"/>
<organism evidence="1 2">
    <name type="scientific">Vibrio fortis</name>
    <dbReference type="NCBI Taxonomy" id="212667"/>
    <lineage>
        <taxon>Bacteria</taxon>
        <taxon>Pseudomonadati</taxon>
        <taxon>Pseudomonadota</taxon>
        <taxon>Gammaproteobacteria</taxon>
        <taxon>Vibrionales</taxon>
        <taxon>Vibrionaceae</taxon>
        <taxon>Vibrio</taxon>
    </lineage>
</organism>
<evidence type="ECO:0000313" key="2">
    <source>
        <dbReference type="Proteomes" id="UP000027219"/>
    </source>
</evidence>
<gene>
    <name evidence="1" type="ORF">VFDL14_01710</name>
</gene>
<accession>A0A066UUD3</accession>
<sequence length="87" mass="9496">MTQTIILNVGEDELEFKPTPAEYDEAQNTTMQGDISSAAHNFLMSCVSEGSKEALRKITKQNAGAATQIYGALLKEYTPKLSISVKK</sequence>
<name>A0A066UUD3_9VIBR</name>
<dbReference type="InterPro" id="IPR024406">
    <property type="entry name" value="TAC-10"/>
</dbReference>
<comment type="caution">
    <text evidence="1">The sequence shown here is derived from an EMBL/GenBank/DDBJ whole genome shotgun (WGS) entry which is preliminary data.</text>
</comment>
<proteinExistence type="predicted"/>
<dbReference type="Pfam" id="PF10963">
    <property type="entry name" value="Phage_TAC_10"/>
    <property type="match status" value="1"/>
</dbReference>
<dbReference type="Gene3D" id="3.30.2220.10">
    <property type="entry name" value="rbstp2171"/>
    <property type="match status" value="1"/>
</dbReference>
<dbReference type="AlphaFoldDB" id="A0A066UUD3"/>
<dbReference type="STRING" id="212667.VFDL14_01710"/>
<reference evidence="1 2" key="1">
    <citation type="submission" date="2014-02" db="EMBL/GenBank/DDBJ databases">
        <title>Vibrio fortis Dalian14 Genome Sequencing.</title>
        <authorList>
            <person name="Wang Y."/>
            <person name="Song L."/>
            <person name="Liu G."/>
            <person name="Ding J."/>
        </authorList>
    </citation>
    <scope>NUCLEOTIDE SEQUENCE [LARGE SCALE GENOMIC DNA]</scope>
    <source>
        <strain evidence="1 2">Dalian14</strain>
    </source>
</reference>
<keyword evidence="2" id="KW-1185">Reference proteome</keyword>
<dbReference type="EMBL" id="JFFR01000025">
    <property type="protein sequence ID" value="KDN27724.1"/>
    <property type="molecule type" value="Genomic_DNA"/>
</dbReference>
<protein>
    <recommendedName>
        <fullName evidence="3">Phage tail assembly protein</fullName>
    </recommendedName>
</protein>
<evidence type="ECO:0000313" key="1">
    <source>
        <dbReference type="EMBL" id="KDN27724.1"/>
    </source>
</evidence>
<dbReference type="RefSeq" id="WP_032551941.1">
    <property type="nucleotide sequence ID" value="NZ_JFFR01000025.1"/>
</dbReference>